<evidence type="ECO:0000313" key="1">
    <source>
        <dbReference type="EMBL" id="CAK0846494.1"/>
    </source>
</evidence>
<reference evidence="1" key="1">
    <citation type="submission" date="2023-10" db="EMBL/GenBank/DDBJ databases">
        <authorList>
            <person name="Chen Y."/>
            <person name="Shah S."/>
            <person name="Dougan E. K."/>
            <person name="Thang M."/>
            <person name="Chan C."/>
        </authorList>
    </citation>
    <scope>NUCLEOTIDE SEQUENCE [LARGE SCALE GENOMIC DNA]</scope>
</reference>
<organism evidence="1 2">
    <name type="scientific">Prorocentrum cordatum</name>
    <dbReference type="NCBI Taxonomy" id="2364126"/>
    <lineage>
        <taxon>Eukaryota</taxon>
        <taxon>Sar</taxon>
        <taxon>Alveolata</taxon>
        <taxon>Dinophyceae</taxon>
        <taxon>Prorocentrales</taxon>
        <taxon>Prorocentraceae</taxon>
        <taxon>Prorocentrum</taxon>
    </lineage>
</organism>
<evidence type="ECO:0000313" key="2">
    <source>
        <dbReference type="Proteomes" id="UP001189429"/>
    </source>
</evidence>
<gene>
    <name evidence="1" type="ORF">PCOR1329_LOCUS39972</name>
</gene>
<proteinExistence type="predicted"/>
<comment type="caution">
    <text evidence="1">The sequence shown here is derived from an EMBL/GenBank/DDBJ whole genome shotgun (WGS) entry which is preliminary data.</text>
</comment>
<dbReference type="Proteomes" id="UP001189429">
    <property type="component" value="Unassembled WGS sequence"/>
</dbReference>
<protein>
    <submittedName>
        <fullName evidence="1">Uncharacterized protein</fullName>
    </submittedName>
</protein>
<keyword evidence="2" id="KW-1185">Reference proteome</keyword>
<dbReference type="EMBL" id="CAUYUJ010014826">
    <property type="protein sequence ID" value="CAK0846494.1"/>
    <property type="molecule type" value="Genomic_DNA"/>
</dbReference>
<sequence length="107" mass="11992">MGRESRCEPTGIGLEVGTCDDPFCRNGGAIRGDGKYCHRSQVVSCTGDAAPRIVDACADRRQYLFEDCYSVQKRECMEYTDTDIRCAGSHSHLEGNGCYDGRRRRSW</sequence>
<name>A0ABN9TKN0_9DINO</name>
<accession>A0ABN9TKN0</accession>